<accession>A0A191ZKN1</accession>
<dbReference type="CDD" id="cd06422">
    <property type="entry name" value="NTP_transferase_like_1"/>
    <property type="match status" value="1"/>
</dbReference>
<dbReference type="AlphaFoldDB" id="A0A191ZKN1"/>
<dbReference type="STRING" id="1860122.A9404_09620"/>
<dbReference type="OrthoDB" id="9788272at2"/>
<sequence>MRAMILAAGRGERMRPLTDHTPKPLLPVQGKPLIVHHIERLVHCGIQDIVINLNHLAEQIPAVLGDGETWGVRLHYSWENQCPESLETAGGIRHALSLLSEEFLLVNGDVLTDFPFDTLLTTPLPPTDVFRLALVDNPPHHPRGDFGLSEQGRLTPCANTAGSGSVCLTYAGIGRYRRNLFAPLPEGRRPLGPLLHDEIAKDRGSGLHHPGVWLDVGTVERLNEAQATNLQPG</sequence>
<evidence type="ECO:0000313" key="2">
    <source>
        <dbReference type="EMBL" id="ANJ68407.1"/>
    </source>
</evidence>
<keyword evidence="3" id="KW-1185">Reference proteome</keyword>
<gene>
    <name evidence="2" type="ORF">A9404_09620</name>
</gene>
<dbReference type="Pfam" id="PF00483">
    <property type="entry name" value="NTP_transferase"/>
    <property type="match status" value="1"/>
</dbReference>
<dbReference type="InterPro" id="IPR054790">
    <property type="entry name" value="MurU"/>
</dbReference>
<organism evidence="2 3">
    <name type="scientific">Halothiobacillus diazotrophicus</name>
    <dbReference type="NCBI Taxonomy" id="1860122"/>
    <lineage>
        <taxon>Bacteria</taxon>
        <taxon>Pseudomonadati</taxon>
        <taxon>Pseudomonadota</taxon>
        <taxon>Gammaproteobacteria</taxon>
        <taxon>Chromatiales</taxon>
        <taxon>Halothiobacillaceae</taxon>
        <taxon>Halothiobacillus</taxon>
    </lineage>
</organism>
<dbReference type="PANTHER" id="PTHR22572">
    <property type="entry name" value="SUGAR-1-PHOSPHATE GUANYL TRANSFERASE"/>
    <property type="match status" value="1"/>
</dbReference>
<proteinExistence type="predicted"/>
<dbReference type="Proteomes" id="UP000078596">
    <property type="component" value="Chromosome"/>
</dbReference>
<dbReference type="EMBL" id="CP016027">
    <property type="protein sequence ID" value="ANJ68407.1"/>
    <property type="molecule type" value="Genomic_DNA"/>
</dbReference>
<protein>
    <recommendedName>
        <fullName evidence="1">Nucleotidyl transferase domain-containing protein</fullName>
    </recommendedName>
</protein>
<feature type="domain" description="Nucleotidyl transferase" evidence="1">
    <location>
        <begin position="3"/>
        <end position="149"/>
    </location>
</feature>
<dbReference type="NCBIfam" id="NF045761">
    <property type="entry name" value="NAMPUrTaseMurU"/>
    <property type="match status" value="1"/>
</dbReference>
<dbReference type="InterPro" id="IPR050486">
    <property type="entry name" value="Mannose-1P_guanyltransferase"/>
</dbReference>
<dbReference type="InterPro" id="IPR005835">
    <property type="entry name" value="NTP_transferase_dom"/>
</dbReference>
<dbReference type="SUPFAM" id="SSF53448">
    <property type="entry name" value="Nucleotide-diphospho-sugar transferases"/>
    <property type="match status" value="1"/>
</dbReference>
<dbReference type="InterPro" id="IPR029044">
    <property type="entry name" value="Nucleotide-diphossugar_trans"/>
</dbReference>
<name>A0A191ZKN1_9GAMM</name>
<evidence type="ECO:0000313" key="3">
    <source>
        <dbReference type="Proteomes" id="UP000078596"/>
    </source>
</evidence>
<reference evidence="2 3" key="1">
    <citation type="submission" date="2016-06" db="EMBL/GenBank/DDBJ databases">
        <title>Insight into the functional genes involving in sulfur oxidation in Pearl River water.</title>
        <authorList>
            <person name="Luo J."/>
            <person name="Tan X."/>
            <person name="Lin W."/>
        </authorList>
    </citation>
    <scope>NUCLEOTIDE SEQUENCE [LARGE SCALE GENOMIC DNA]</scope>
    <source>
        <strain evidence="2 3">LS2</strain>
    </source>
</reference>
<dbReference type="KEGG" id="haz:A9404_09620"/>
<evidence type="ECO:0000259" key="1">
    <source>
        <dbReference type="Pfam" id="PF00483"/>
    </source>
</evidence>
<dbReference type="Gene3D" id="3.90.550.10">
    <property type="entry name" value="Spore Coat Polysaccharide Biosynthesis Protein SpsA, Chain A"/>
    <property type="match status" value="1"/>
</dbReference>